<comment type="catalytic activity">
    <reaction evidence="9">
        <text>(sulfur carrier)-H + L-cysteine = (sulfur carrier)-SH + L-alanine</text>
        <dbReference type="Rhea" id="RHEA:43892"/>
        <dbReference type="Rhea" id="RHEA-COMP:14737"/>
        <dbReference type="Rhea" id="RHEA-COMP:14739"/>
        <dbReference type="ChEBI" id="CHEBI:29917"/>
        <dbReference type="ChEBI" id="CHEBI:35235"/>
        <dbReference type="ChEBI" id="CHEBI:57972"/>
        <dbReference type="ChEBI" id="CHEBI:64428"/>
        <dbReference type="EC" id="2.8.1.7"/>
    </reaction>
</comment>
<evidence type="ECO:0000313" key="13">
    <source>
        <dbReference type="Proteomes" id="UP001204746"/>
    </source>
</evidence>
<evidence type="ECO:0000256" key="6">
    <source>
        <dbReference type="ARBA" id="ARBA00022898"/>
    </source>
</evidence>
<accession>A0ABT1V6X6</accession>
<dbReference type="InterPro" id="IPR016454">
    <property type="entry name" value="Cysteine_dSase"/>
</dbReference>
<evidence type="ECO:0000256" key="3">
    <source>
        <dbReference type="ARBA" id="ARBA00012239"/>
    </source>
</evidence>
<evidence type="ECO:0000256" key="2">
    <source>
        <dbReference type="ARBA" id="ARBA00006490"/>
    </source>
</evidence>
<dbReference type="Proteomes" id="UP001204746">
    <property type="component" value="Unassembled WGS sequence"/>
</dbReference>
<comment type="cofactor">
    <cofactor evidence="1 10">
        <name>pyridoxal 5'-phosphate</name>
        <dbReference type="ChEBI" id="CHEBI:597326"/>
    </cofactor>
</comment>
<dbReference type="Gene3D" id="3.40.640.10">
    <property type="entry name" value="Type I PLP-dependent aspartate aminotransferase-like (Major domain)"/>
    <property type="match status" value="1"/>
</dbReference>
<dbReference type="PANTHER" id="PTHR11601">
    <property type="entry name" value="CYSTEINE DESULFURYLASE FAMILY MEMBER"/>
    <property type="match status" value="1"/>
</dbReference>
<dbReference type="InterPro" id="IPR015421">
    <property type="entry name" value="PyrdxlP-dep_Trfase_major"/>
</dbReference>
<evidence type="ECO:0000256" key="5">
    <source>
        <dbReference type="ARBA" id="ARBA00022723"/>
    </source>
</evidence>
<feature type="domain" description="Aminotransferase class V" evidence="11">
    <location>
        <begin position="7"/>
        <end position="358"/>
    </location>
</feature>
<gene>
    <name evidence="12" type="primary">dndA</name>
    <name evidence="12" type="ORF">NP777_33750</name>
</gene>
<dbReference type="InterPro" id="IPR015424">
    <property type="entry name" value="PyrdxlP-dep_Trfase"/>
</dbReference>
<name>A0ABT1V6X6_9ACTN</name>
<dbReference type="Gene3D" id="1.10.260.50">
    <property type="match status" value="1"/>
</dbReference>
<evidence type="ECO:0000256" key="8">
    <source>
        <dbReference type="ARBA" id="ARBA00023014"/>
    </source>
</evidence>
<evidence type="ECO:0000256" key="4">
    <source>
        <dbReference type="ARBA" id="ARBA00022679"/>
    </source>
</evidence>
<protein>
    <recommendedName>
        <fullName evidence="3">cysteine desulfurase</fullName>
        <ecNumber evidence="3">2.8.1.7</ecNumber>
    </recommendedName>
</protein>
<dbReference type="InterPro" id="IPR020578">
    <property type="entry name" value="Aminotrans_V_PyrdxlP_BS"/>
</dbReference>
<dbReference type="PANTHER" id="PTHR11601:SF34">
    <property type="entry name" value="CYSTEINE DESULFURASE"/>
    <property type="match status" value="1"/>
</dbReference>
<evidence type="ECO:0000256" key="7">
    <source>
        <dbReference type="ARBA" id="ARBA00023004"/>
    </source>
</evidence>
<dbReference type="RefSeq" id="WP_256653974.1">
    <property type="nucleotide sequence ID" value="NZ_JANIAA010000031.1"/>
</dbReference>
<keyword evidence="7" id="KW-0408">Iron</keyword>
<dbReference type="InterPro" id="IPR017644">
    <property type="entry name" value="Cysteine_desulfurase_DndA"/>
</dbReference>
<comment type="caution">
    <text evidence="12">The sequence shown here is derived from an EMBL/GenBank/DDBJ whole genome shotgun (WGS) entry which is preliminary data.</text>
</comment>
<evidence type="ECO:0000256" key="9">
    <source>
        <dbReference type="ARBA" id="ARBA00050776"/>
    </source>
</evidence>
<comment type="similarity">
    <text evidence="2">Belongs to the class-V pyridoxal-phosphate-dependent aminotransferase family. NifS/IscS subfamily.</text>
</comment>
<keyword evidence="4 12" id="KW-0808">Transferase</keyword>
<dbReference type="InterPro" id="IPR000192">
    <property type="entry name" value="Aminotrans_V_dom"/>
</dbReference>
<dbReference type="NCBIfam" id="TIGR03235">
    <property type="entry name" value="DNA_S_dndA"/>
    <property type="match status" value="1"/>
</dbReference>
<keyword evidence="8" id="KW-0411">Iron-sulfur</keyword>
<dbReference type="EMBL" id="JANIAA010000031">
    <property type="protein sequence ID" value="MCQ8193134.1"/>
    <property type="molecule type" value="Genomic_DNA"/>
</dbReference>
<evidence type="ECO:0000256" key="10">
    <source>
        <dbReference type="RuleBase" id="RU004504"/>
    </source>
</evidence>
<evidence type="ECO:0000313" key="12">
    <source>
        <dbReference type="EMBL" id="MCQ8193134.1"/>
    </source>
</evidence>
<sequence length="387" mass="42029">MDAVVAYLDVAATTRVDQRVADVVLQWMTEDFGNAGSRTHEFGARAKKGVQEARAFLASTVGAKPEEVIFTSGATESNNIALLGLAPHGEKTGRKHIITSAIEHKAVLEPLQHLQETRGFEVDFLEPGPSGRISKDAVLEKLRPDTLLVSLMHVNNETGVIQPVAELGEELRGTPTYFHVDAAQGYGKVPQDLQAPIDLISISGHKVGAPKGVGALVTRRRGWDKAPLTPLMFGGGQERKLRPGTLPVALIMGLYEAAEIFRTNRERWEQDARQMRERMLAALGKTRFHVNGDAQHSVPHILNVTFDGLNAEALIVRLKEQVAIATGSACTSASYTPSHVLTAMDLPTEVASNGLRFSWFPDQVADFDPQGIAETIARMQPDVVPGK</sequence>
<keyword evidence="13" id="KW-1185">Reference proteome</keyword>
<dbReference type="PIRSF" id="PIRSF005572">
    <property type="entry name" value="NifS"/>
    <property type="match status" value="1"/>
</dbReference>
<dbReference type="Pfam" id="PF00266">
    <property type="entry name" value="Aminotran_5"/>
    <property type="match status" value="1"/>
</dbReference>
<keyword evidence="5" id="KW-0479">Metal-binding</keyword>
<keyword evidence="6" id="KW-0663">Pyridoxal phosphate</keyword>
<dbReference type="PROSITE" id="PS00595">
    <property type="entry name" value="AA_TRANSFER_CLASS_5"/>
    <property type="match status" value="1"/>
</dbReference>
<organism evidence="12 13">
    <name type="scientific">Streptomyces rugosispiralis</name>
    <dbReference type="NCBI Taxonomy" id="2967341"/>
    <lineage>
        <taxon>Bacteria</taxon>
        <taxon>Bacillati</taxon>
        <taxon>Actinomycetota</taxon>
        <taxon>Actinomycetes</taxon>
        <taxon>Kitasatosporales</taxon>
        <taxon>Streptomycetaceae</taxon>
        <taxon>Streptomyces</taxon>
    </lineage>
</organism>
<evidence type="ECO:0000259" key="11">
    <source>
        <dbReference type="Pfam" id="PF00266"/>
    </source>
</evidence>
<dbReference type="InterPro" id="IPR015422">
    <property type="entry name" value="PyrdxlP-dep_Trfase_small"/>
</dbReference>
<dbReference type="Gene3D" id="3.90.1150.10">
    <property type="entry name" value="Aspartate Aminotransferase, domain 1"/>
    <property type="match status" value="1"/>
</dbReference>
<reference evidence="12 13" key="1">
    <citation type="submission" date="2022-07" db="EMBL/GenBank/DDBJ databases">
        <authorList>
            <person name="Phongsopitanun W."/>
            <person name="Tanasupawat S."/>
        </authorList>
    </citation>
    <scope>NUCLEOTIDE SEQUENCE [LARGE SCALE GENOMIC DNA]</scope>
    <source>
        <strain evidence="12 13">RCU-064</strain>
    </source>
</reference>
<evidence type="ECO:0000256" key="1">
    <source>
        <dbReference type="ARBA" id="ARBA00001933"/>
    </source>
</evidence>
<dbReference type="SUPFAM" id="SSF53383">
    <property type="entry name" value="PLP-dependent transferases"/>
    <property type="match status" value="1"/>
</dbReference>
<proteinExistence type="inferred from homology"/>
<dbReference type="EC" id="2.8.1.7" evidence="3"/>
<dbReference type="GO" id="GO:0031071">
    <property type="term" value="F:cysteine desulfurase activity"/>
    <property type="evidence" value="ECO:0007669"/>
    <property type="project" value="UniProtKB-EC"/>
</dbReference>